<accession>A0A212JDS8</accession>
<name>A0A212JDS8_9FIRM</name>
<dbReference type="PANTHER" id="PTHR42912:SF93">
    <property type="entry name" value="N6-ADENOSINE-METHYLTRANSFERASE TMT1A"/>
    <property type="match status" value="1"/>
</dbReference>
<gene>
    <name evidence="2" type="ORF">KL86CLO1_10933</name>
</gene>
<proteinExistence type="predicted"/>
<evidence type="ECO:0000259" key="1">
    <source>
        <dbReference type="Pfam" id="PF08241"/>
    </source>
</evidence>
<keyword evidence="2" id="KW-0808">Transferase</keyword>
<dbReference type="CDD" id="cd02440">
    <property type="entry name" value="AdoMet_MTases"/>
    <property type="match status" value="1"/>
</dbReference>
<dbReference type="PANTHER" id="PTHR42912">
    <property type="entry name" value="METHYLTRANSFERASE"/>
    <property type="match status" value="1"/>
</dbReference>
<dbReference type="GO" id="GO:0008757">
    <property type="term" value="F:S-adenosylmethionine-dependent methyltransferase activity"/>
    <property type="evidence" value="ECO:0007669"/>
    <property type="project" value="InterPro"/>
</dbReference>
<keyword evidence="2" id="KW-0489">Methyltransferase</keyword>
<reference evidence="2" key="1">
    <citation type="submission" date="2016-04" db="EMBL/GenBank/DDBJ databases">
        <authorList>
            <person name="Evans L.H."/>
            <person name="Alamgir A."/>
            <person name="Owens N."/>
            <person name="Weber N.D."/>
            <person name="Virtaneva K."/>
            <person name="Barbian K."/>
            <person name="Babar A."/>
            <person name="Rosenke K."/>
        </authorList>
    </citation>
    <scope>NUCLEOTIDE SEQUENCE</scope>
    <source>
        <strain evidence="2">86</strain>
    </source>
</reference>
<dbReference type="InterPro" id="IPR050508">
    <property type="entry name" value="Methyltransf_Superfamily"/>
</dbReference>
<dbReference type="Gene3D" id="3.40.50.150">
    <property type="entry name" value="Vaccinia Virus protein VP39"/>
    <property type="match status" value="1"/>
</dbReference>
<feature type="domain" description="Methyltransferase type 11" evidence="1">
    <location>
        <begin position="51"/>
        <end position="147"/>
    </location>
</feature>
<dbReference type="GO" id="GO:0032259">
    <property type="term" value="P:methylation"/>
    <property type="evidence" value="ECO:0007669"/>
    <property type="project" value="UniProtKB-KW"/>
</dbReference>
<protein>
    <submittedName>
        <fullName evidence="2">Putative methyltransferase</fullName>
        <ecNumber evidence="2">2.1.1.-</ecNumber>
    </submittedName>
</protein>
<evidence type="ECO:0000313" key="2">
    <source>
        <dbReference type="EMBL" id="SBV97607.1"/>
    </source>
</evidence>
<dbReference type="AlphaFoldDB" id="A0A212JDS8"/>
<dbReference type="InterPro" id="IPR013216">
    <property type="entry name" value="Methyltransf_11"/>
</dbReference>
<dbReference type="EMBL" id="FLUN01000001">
    <property type="protein sequence ID" value="SBV97607.1"/>
    <property type="molecule type" value="Genomic_DNA"/>
</dbReference>
<dbReference type="Pfam" id="PF08241">
    <property type="entry name" value="Methyltransf_11"/>
    <property type="match status" value="1"/>
</dbReference>
<dbReference type="InterPro" id="IPR029063">
    <property type="entry name" value="SAM-dependent_MTases_sf"/>
</dbReference>
<organism evidence="2">
    <name type="scientific">uncultured Eubacteriales bacterium</name>
    <dbReference type="NCBI Taxonomy" id="172733"/>
    <lineage>
        <taxon>Bacteria</taxon>
        <taxon>Bacillati</taxon>
        <taxon>Bacillota</taxon>
        <taxon>Clostridia</taxon>
        <taxon>Eubacteriales</taxon>
        <taxon>environmental samples</taxon>
    </lineage>
</organism>
<dbReference type="EC" id="2.1.1.-" evidence="2"/>
<sequence length="217" mass="23858">MTKARVIETNEGIQSEVTAASFDVFARWMRDKGWNGVEDMIASGIRPGELLEIGPGPGYVGLELAKKLGVRTLTACEISPAMIALAEKNAAEYGIPARYVQGNAMEMPFADGSFDCVVSNGSLHEWEDPVLVFDEIHRALRPGGRYCVTDMRRDVAAWKTWLIYAGTRPKEMRPGFLSSLHAAYTAPEISEILRRSRLRGAEVKADFFGLCISGTKA</sequence>
<dbReference type="SUPFAM" id="SSF53335">
    <property type="entry name" value="S-adenosyl-L-methionine-dependent methyltransferases"/>
    <property type="match status" value="1"/>
</dbReference>